<keyword evidence="3" id="KW-1185">Reference proteome</keyword>
<evidence type="ECO:0000313" key="2">
    <source>
        <dbReference type="EMBL" id="QQP42398.1"/>
    </source>
</evidence>
<name>A0A7T8K0W6_CALRO</name>
<feature type="region of interest" description="Disordered" evidence="1">
    <location>
        <begin position="1"/>
        <end position="41"/>
    </location>
</feature>
<organism evidence="2 3">
    <name type="scientific">Caligus rogercresseyi</name>
    <name type="common">Sea louse</name>
    <dbReference type="NCBI Taxonomy" id="217165"/>
    <lineage>
        <taxon>Eukaryota</taxon>
        <taxon>Metazoa</taxon>
        <taxon>Ecdysozoa</taxon>
        <taxon>Arthropoda</taxon>
        <taxon>Crustacea</taxon>
        <taxon>Multicrustacea</taxon>
        <taxon>Hexanauplia</taxon>
        <taxon>Copepoda</taxon>
        <taxon>Siphonostomatoida</taxon>
        <taxon>Caligidae</taxon>
        <taxon>Caligus</taxon>
    </lineage>
</organism>
<feature type="non-terminal residue" evidence="2">
    <location>
        <position position="90"/>
    </location>
</feature>
<feature type="non-terminal residue" evidence="2">
    <location>
        <position position="1"/>
    </location>
</feature>
<proteinExistence type="predicted"/>
<sequence length="90" mass="10120">VDCQGPRGRELSYGKRRRRRRSTEEDSSNGTTLASSSEGNDIGIKEMFKVFDTREEIQLDEVPSTKAPNFPLRSESDCPTEPQKESTALI</sequence>
<reference evidence="3" key="1">
    <citation type="submission" date="2021-01" db="EMBL/GenBank/DDBJ databases">
        <title>Caligus Genome Assembly.</title>
        <authorList>
            <person name="Gallardo-Escarate C."/>
        </authorList>
    </citation>
    <scope>NUCLEOTIDE SEQUENCE [LARGE SCALE GENOMIC DNA]</scope>
</reference>
<evidence type="ECO:0000256" key="1">
    <source>
        <dbReference type="SAM" id="MobiDB-lite"/>
    </source>
</evidence>
<accession>A0A7T8K0W6</accession>
<feature type="region of interest" description="Disordered" evidence="1">
    <location>
        <begin position="59"/>
        <end position="90"/>
    </location>
</feature>
<protein>
    <submittedName>
        <fullName evidence="2">Uncharacterized protein</fullName>
    </submittedName>
</protein>
<dbReference type="Proteomes" id="UP000595437">
    <property type="component" value="Chromosome 11"/>
</dbReference>
<dbReference type="OrthoDB" id="6423981at2759"/>
<dbReference type="AlphaFoldDB" id="A0A7T8K0W6"/>
<dbReference type="EMBL" id="CP045900">
    <property type="protein sequence ID" value="QQP42398.1"/>
    <property type="molecule type" value="Genomic_DNA"/>
</dbReference>
<gene>
    <name evidence="2" type="ORF">FKW44_017046</name>
</gene>
<evidence type="ECO:0000313" key="3">
    <source>
        <dbReference type="Proteomes" id="UP000595437"/>
    </source>
</evidence>
<feature type="compositionally biased region" description="Polar residues" evidence="1">
    <location>
        <begin position="28"/>
        <end position="39"/>
    </location>
</feature>